<dbReference type="GO" id="GO:0005737">
    <property type="term" value="C:cytoplasm"/>
    <property type="evidence" value="ECO:0007669"/>
    <property type="project" value="TreeGrafter"/>
</dbReference>
<comment type="catalytic activity">
    <reaction evidence="8">
        <text>L-seryl-[protein] + ATP = O-phospho-L-seryl-[protein] + ADP + H(+)</text>
        <dbReference type="Rhea" id="RHEA:17989"/>
        <dbReference type="Rhea" id="RHEA-COMP:9863"/>
        <dbReference type="Rhea" id="RHEA-COMP:11604"/>
        <dbReference type="ChEBI" id="CHEBI:15378"/>
        <dbReference type="ChEBI" id="CHEBI:29999"/>
        <dbReference type="ChEBI" id="CHEBI:30616"/>
        <dbReference type="ChEBI" id="CHEBI:83421"/>
        <dbReference type="ChEBI" id="CHEBI:456216"/>
        <dbReference type="EC" id="2.7.11.1"/>
    </reaction>
</comment>
<dbReference type="VEuPathDB" id="AmoebaDB:KM1_026060"/>
<dbReference type="VEuPathDB" id="AmoebaDB:EHI7A_045130"/>
<keyword evidence="2" id="KW-0723">Serine/threonine-protein kinase</keyword>
<dbReference type="SMART" id="SM00220">
    <property type="entry name" value="S_TKc"/>
    <property type="match status" value="1"/>
</dbReference>
<dbReference type="VEuPathDB" id="AmoebaDB:EHI8A_044740"/>
<evidence type="ECO:0000259" key="10">
    <source>
        <dbReference type="PROSITE" id="PS50011"/>
    </source>
</evidence>
<evidence type="ECO:0000313" key="12">
    <source>
        <dbReference type="Proteomes" id="UP000078387"/>
    </source>
</evidence>
<evidence type="ECO:0000256" key="3">
    <source>
        <dbReference type="ARBA" id="ARBA00022679"/>
    </source>
</evidence>
<organism evidence="11 12">
    <name type="scientific">Entamoeba histolytica</name>
    <dbReference type="NCBI Taxonomy" id="5759"/>
    <lineage>
        <taxon>Eukaryota</taxon>
        <taxon>Amoebozoa</taxon>
        <taxon>Evosea</taxon>
        <taxon>Archamoebae</taxon>
        <taxon>Mastigamoebida</taxon>
        <taxon>Entamoebidae</taxon>
        <taxon>Entamoeba</taxon>
    </lineage>
</organism>
<dbReference type="AlphaFoldDB" id="A0A5K1UCD7"/>
<dbReference type="InterPro" id="IPR000719">
    <property type="entry name" value="Prot_kinase_dom"/>
</dbReference>
<protein>
    <recommendedName>
        <fullName evidence="1">non-specific serine/threonine protein kinase</fullName>
        <ecNumber evidence="1">2.7.11.1</ecNumber>
    </recommendedName>
</protein>
<dbReference type="Pfam" id="PF00069">
    <property type="entry name" value="Pkinase"/>
    <property type="match status" value="1"/>
</dbReference>
<dbReference type="GO" id="GO:0005524">
    <property type="term" value="F:ATP binding"/>
    <property type="evidence" value="ECO:0007669"/>
    <property type="project" value="UniProtKB-KW"/>
</dbReference>
<dbReference type="PROSITE" id="PS50011">
    <property type="entry name" value="PROTEIN_KINASE_DOM"/>
    <property type="match status" value="1"/>
</dbReference>
<evidence type="ECO:0000256" key="8">
    <source>
        <dbReference type="ARBA" id="ARBA00048679"/>
    </source>
</evidence>
<dbReference type="EC" id="2.7.11.1" evidence="1"/>
<evidence type="ECO:0000256" key="1">
    <source>
        <dbReference type="ARBA" id="ARBA00012513"/>
    </source>
</evidence>
<evidence type="ECO:0000256" key="7">
    <source>
        <dbReference type="ARBA" id="ARBA00047899"/>
    </source>
</evidence>
<dbReference type="Gene3D" id="3.30.200.20">
    <property type="entry name" value="Phosphorylase Kinase, domain 1"/>
    <property type="match status" value="1"/>
</dbReference>
<reference evidence="11 12" key="1">
    <citation type="submission" date="2016-05" db="EMBL/GenBank/DDBJ databases">
        <title>First whole genome sequencing of Entamoeba histolytica HM1:IMSS-clone-6.</title>
        <authorList>
            <person name="Mukherjee Avik.K."/>
            <person name="Izumyama S."/>
            <person name="Nakada-Tsukui K."/>
            <person name="Nozaki T."/>
        </authorList>
    </citation>
    <scope>NUCLEOTIDE SEQUENCE [LARGE SCALE GENOMIC DNA]</scope>
    <source>
        <strain evidence="11 12">HM1:IMSS clone 6</strain>
    </source>
</reference>
<keyword evidence="4" id="KW-0547">Nucleotide-binding</keyword>
<evidence type="ECO:0000256" key="5">
    <source>
        <dbReference type="ARBA" id="ARBA00022777"/>
    </source>
</evidence>
<gene>
    <name evidence="11" type="ORF">CL6EHI_104670</name>
</gene>
<dbReference type="SUPFAM" id="SSF56112">
    <property type="entry name" value="Protein kinase-like (PK-like)"/>
    <property type="match status" value="1"/>
</dbReference>
<keyword evidence="3" id="KW-0808">Transferase</keyword>
<keyword evidence="5 11" id="KW-0418">Kinase</keyword>
<dbReference type="EMBL" id="BDEQ01000001">
    <property type="protein sequence ID" value="GAT94154.1"/>
    <property type="molecule type" value="Genomic_DNA"/>
</dbReference>
<dbReference type="VEuPathDB" id="AmoebaDB:EHI5A_077760"/>
<keyword evidence="6" id="KW-0067">ATP-binding</keyword>
<dbReference type="InterPro" id="IPR051334">
    <property type="entry name" value="SRPK"/>
</dbReference>
<comment type="caution">
    <text evidence="11">The sequence shown here is derived from an EMBL/GenBank/DDBJ whole genome shotgun (WGS) entry which is preliminary data.</text>
</comment>
<evidence type="ECO:0000256" key="6">
    <source>
        <dbReference type="ARBA" id="ARBA00022840"/>
    </source>
</evidence>
<dbReference type="GO" id="GO:0000245">
    <property type="term" value="P:spliceosomal complex assembly"/>
    <property type="evidence" value="ECO:0007669"/>
    <property type="project" value="TreeGrafter"/>
</dbReference>
<dbReference type="OMA" id="LKPDDMP"/>
<dbReference type="Proteomes" id="UP000078387">
    <property type="component" value="Unassembled WGS sequence"/>
</dbReference>
<dbReference type="InterPro" id="IPR011009">
    <property type="entry name" value="Kinase-like_dom_sf"/>
</dbReference>
<dbReference type="CDD" id="cd14136">
    <property type="entry name" value="STKc_SRPK"/>
    <property type="match status" value="1"/>
</dbReference>
<evidence type="ECO:0000256" key="4">
    <source>
        <dbReference type="ARBA" id="ARBA00022741"/>
    </source>
</evidence>
<dbReference type="Gene3D" id="1.10.510.10">
    <property type="entry name" value="Transferase(Phosphotransferase) domain 1"/>
    <property type="match status" value="1"/>
</dbReference>
<dbReference type="InterPro" id="IPR008271">
    <property type="entry name" value="Ser/Thr_kinase_AS"/>
</dbReference>
<comment type="catalytic activity">
    <reaction evidence="7">
        <text>L-threonyl-[protein] + ATP = O-phospho-L-threonyl-[protein] + ADP + H(+)</text>
        <dbReference type="Rhea" id="RHEA:46608"/>
        <dbReference type="Rhea" id="RHEA-COMP:11060"/>
        <dbReference type="Rhea" id="RHEA-COMP:11605"/>
        <dbReference type="ChEBI" id="CHEBI:15378"/>
        <dbReference type="ChEBI" id="CHEBI:30013"/>
        <dbReference type="ChEBI" id="CHEBI:30616"/>
        <dbReference type="ChEBI" id="CHEBI:61977"/>
        <dbReference type="ChEBI" id="CHEBI:456216"/>
        <dbReference type="EC" id="2.7.11.1"/>
    </reaction>
</comment>
<dbReference type="PANTHER" id="PTHR47634">
    <property type="entry name" value="PROTEIN KINASE DOMAIN-CONTAINING PROTEIN-RELATED"/>
    <property type="match status" value="1"/>
</dbReference>
<dbReference type="PANTHER" id="PTHR47634:SF9">
    <property type="entry name" value="PROTEIN KINASE DOMAIN-CONTAINING PROTEIN-RELATED"/>
    <property type="match status" value="1"/>
</dbReference>
<dbReference type="GO" id="GO:0004674">
    <property type="term" value="F:protein serine/threonine kinase activity"/>
    <property type="evidence" value="ECO:0007669"/>
    <property type="project" value="UniProtKB-KW"/>
</dbReference>
<dbReference type="PROSITE" id="PS00108">
    <property type="entry name" value="PROTEIN_KINASE_ST"/>
    <property type="match status" value="1"/>
</dbReference>
<evidence type="ECO:0000256" key="9">
    <source>
        <dbReference type="SAM" id="MobiDB-lite"/>
    </source>
</evidence>
<dbReference type="GO" id="GO:0050684">
    <property type="term" value="P:regulation of mRNA processing"/>
    <property type="evidence" value="ECO:0007669"/>
    <property type="project" value="TreeGrafter"/>
</dbReference>
<evidence type="ECO:0000313" key="11">
    <source>
        <dbReference type="EMBL" id="GAT94154.1"/>
    </source>
</evidence>
<dbReference type="GO" id="GO:0005634">
    <property type="term" value="C:nucleus"/>
    <property type="evidence" value="ECO:0007669"/>
    <property type="project" value="TreeGrafter"/>
</dbReference>
<accession>A0A5K1UCD7</accession>
<dbReference type="FunFam" id="1.10.510.10:FF:000275">
    <property type="entry name" value="SRSF protein kinase 2 isoform X3"/>
    <property type="match status" value="1"/>
</dbReference>
<name>A0A5K1UCD7_ENTHI</name>
<feature type="domain" description="Protein kinase" evidence="10">
    <location>
        <begin position="66"/>
        <end position="385"/>
    </location>
</feature>
<proteinExistence type="predicted"/>
<feature type="region of interest" description="Disordered" evidence="9">
    <location>
        <begin position="1"/>
        <end position="39"/>
    </location>
</feature>
<dbReference type="VEuPathDB" id="AmoebaDB:EHI_104670"/>
<evidence type="ECO:0000256" key="2">
    <source>
        <dbReference type="ARBA" id="ARBA00022527"/>
    </source>
</evidence>
<sequence length="386" mass="44645">MPFTKKNPKKVGLAKIAPKPISKPKEESDSSSDGYENSDGEYVEKPKYYRLGGYHPVVIGEEYNGYIIQKKLGFGHFSTVWLVEHKENKIQGALKIVKSAKTYTETALDEIKIMKKINECDPERKENVIHILEDFKHNGPNGQHICMVMELGGSNLLDLIKYYDYKGIPINDCKEIAKQILKALDFIHTKCGIIHTDLKPENVLLSFTIPKNGKEPIPKIIESKLADFGNANWINKRFTDDIQTLEYRSPEVILGLHWGCPVDIWSHGCMIFEMLTGDYLFKPKQGKTFTLEEDHLAQFIELLGYFNKKYLNIAPNTPKYFTRNYELKHIPNNELHLWKTKEVLIEKYKFLPEVAEPIASLIEGMLIYDENKRFTAKMCLEHPWFK</sequence>